<organism evidence="2">
    <name type="scientific">marine sediment metagenome</name>
    <dbReference type="NCBI Taxonomy" id="412755"/>
    <lineage>
        <taxon>unclassified sequences</taxon>
        <taxon>metagenomes</taxon>
        <taxon>ecological metagenomes</taxon>
    </lineage>
</organism>
<keyword evidence="1" id="KW-0175">Coiled coil</keyword>
<gene>
    <name evidence="2" type="ORF">S01H1_53607</name>
</gene>
<evidence type="ECO:0000313" key="2">
    <source>
        <dbReference type="EMBL" id="GAG25470.1"/>
    </source>
</evidence>
<evidence type="ECO:0008006" key="3">
    <source>
        <dbReference type="Google" id="ProtNLM"/>
    </source>
</evidence>
<dbReference type="EMBL" id="BARS01034723">
    <property type="protein sequence ID" value="GAG25470.1"/>
    <property type="molecule type" value="Genomic_DNA"/>
</dbReference>
<accession>X0W4L6</accession>
<proteinExistence type="predicted"/>
<protein>
    <recommendedName>
        <fullName evidence="3">PAS domain-containing protein</fullName>
    </recommendedName>
</protein>
<dbReference type="Gene3D" id="3.30.450.20">
    <property type="entry name" value="PAS domain"/>
    <property type="match status" value="1"/>
</dbReference>
<evidence type="ECO:0000256" key="1">
    <source>
        <dbReference type="SAM" id="Coils"/>
    </source>
</evidence>
<name>X0W4L6_9ZZZZ</name>
<feature type="non-terminal residue" evidence="2">
    <location>
        <position position="1"/>
    </location>
</feature>
<dbReference type="AlphaFoldDB" id="X0W4L6"/>
<sequence length="171" mass="19487">FLKPWNDQSLKLEIKSALEQYDLIQANKRLHEKIVEQNEELKKINENLEMLVKERTMELEIQNQALELSRAILEDLTLPVIGVSAEGSIAVINREAESLSINGNDIEIGREINDYFSPKVKEKIISTFQTNTTQTIKDYQISGIAYDIDVTPLSGRFRGKGVILSLRQVEN</sequence>
<feature type="coiled-coil region" evidence="1">
    <location>
        <begin position="27"/>
        <end position="58"/>
    </location>
</feature>
<comment type="caution">
    <text evidence="2">The sequence shown here is derived from an EMBL/GenBank/DDBJ whole genome shotgun (WGS) entry which is preliminary data.</text>
</comment>
<reference evidence="2" key="1">
    <citation type="journal article" date="2014" name="Front. Microbiol.">
        <title>High frequency of phylogenetically diverse reductive dehalogenase-homologous genes in deep subseafloor sedimentary metagenomes.</title>
        <authorList>
            <person name="Kawai M."/>
            <person name="Futagami T."/>
            <person name="Toyoda A."/>
            <person name="Takaki Y."/>
            <person name="Nishi S."/>
            <person name="Hori S."/>
            <person name="Arai W."/>
            <person name="Tsubouchi T."/>
            <person name="Morono Y."/>
            <person name="Uchiyama I."/>
            <person name="Ito T."/>
            <person name="Fujiyama A."/>
            <person name="Inagaki F."/>
            <person name="Takami H."/>
        </authorList>
    </citation>
    <scope>NUCLEOTIDE SEQUENCE</scope>
    <source>
        <strain evidence="2">Expedition CK06-06</strain>
    </source>
</reference>